<evidence type="ECO:0000256" key="2">
    <source>
        <dbReference type="ARBA" id="ARBA00011870"/>
    </source>
</evidence>
<sequence length="415" mass="46548">MTITVSETVMLSTITELASNYLKVTQFYVTMYEDEIYINGKGMVNCMAAKLKAQFDAEQVLKDTESKFEMVQILDADGNVTNEDLLPDLSDEELVELMRRMVWTRILDQRSISLNRQGRLGFYAPTAGQEASQLASQFALEKEDFILPGYRDVPQLIWHGLPLTKAFLFSRGHFVGNQMEDVNALSPQIIIGAQYIQTAGVAFGLKKRGKQAVAITYTGDGGSSQGDFYEGINFASAYKVPAIFVIQNNNYAISTPRSKQTAAETLAQKAVAVGIPGIQVDGMDALAVYQATKEARDRAVAGEGPTLIETMTYRYGPHTMAGDDPTRYRTSDEDAEWEKKDPLVRFRKFLENKGLWSEEKENEVIEQAKDEIKKAIKEADNTAKQSVTSLMEIMYEDMPQNLAEQYEIYKEKESK</sequence>
<dbReference type="Proteomes" id="UP000652995">
    <property type="component" value="Unassembled WGS sequence"/>
</dbReference>
<comment type="subunit">
    <text evidence="2 10">Heterodimer of an alpha and a beta chain.</text>
</comment>
<comment type="cofactor">
    <cofactor evidence="1 10">
        <name>thiamine diphosphate</name>
        <dbReference type="ChEBI" id="CHEBI:58937"/>
    </cofactor>
</comment>
<evidence type="ECO:0000256" key="6">
    <source>
        <dbReference type="ARBA" id="ARBA00023052"/>
    </source>
</evidence>
<evidence type="ECO:0000313" key="13">
    <source>
        <dbReference type="EMBL" id="GGA81683.1"/>
    </source>
</evidence>
<dbReference type="EC" id="1.2.4.1" evidence="3 10"/>
<evidence type="ECO:0000313" key="14">
    <source>
        <dbReference type="EMBL" id="SNW01429.1"/>
    </source>
</evidence>
<evidence type="ECO:0000256" key="5">
    <source>
        <dbReference type="ARBA" id="ARBA00023002"/>
    </source>
</evidence>
<keyword evidence="11" id="KW-0175">Coiled coil</keyword>
<dbReference type="FunFam" id="3.40.50.970:FF:000023">
    <property type="entry name" value="Pyruvate dehydrogenase E1 component subunit alpha"/>
    <property type="match status" value="1"/>
</dbReference>
<dbReference type="PANTHER" id="PTHR43380:SF1">
    <property type="entry name" value="2-OXOISOVALERATE DEHYDROGENASE SUBUNIT ALPHA, MITOCHONDRIAL"/>
    <property type="match status" value="1"/>
</dbReference>
<dbReference type="NCBIfam" id="TIGR03181">
    <property type="entry name" value="PDH_E1_alph_x"/>
    <property type="match status" value="1"/>
</dbReference>
<reference evidence="16" key="3">
    <citation type="journal article" date="2019" name="Int. J. Syst. Evol. Microbiol.">
        <title>The Global Catalogue of Microorganisms (GCM) 10K type strain sequencing project: providing services to taxonomists for standard genome sequencing and annotation.</title>
        <authorList>
            <consortium name="The Broad Institute Genomics Platform"/>
            <consortium name="The Broad Institute Genome Sequencing Center for Infectious Disease"/>
            <person name="Wu L."/>
            <person name="Ma J."/>
        </authorList>
    </citation>
    <scope>NUCLEOTIDE SEQUENCE [LARGE SCALE GENOMIC DNA]</scope>
    <source>
        <strain evidence="16">CCM 4175</strain>
    </source>
</reference>
<dbReference type="GO" id="GO:0009083">
    <property type="term" value="P:branched-chain amino acid catabolic process"/>
    <property type="evidence" value="ECO:0007669"/>
    <property type="project" value="TreeGrafter"/>
</dbReference>
<evidence type="ECO:0000256" key="8">
    <source>
        <dbReference type="ARBA" id="ARBA00025211"/>
    </source>
</evidence>
<dbReference type="InterPro" id="IPR029061">
    <property type="entry name" value="THDP-binding"/>
</dbReference>
<evidence type="ECO:0000256" key="1">
    <source>
        <dbReference type="ARBA" id="ARBA00001964"/>
    </source>
</evidence>
<organism evidence="14 15">
    <name type="scientific">Staphylococcus muscae</name>
    <dbReference type="NCBI Taxonomy" id="1294"/>
    <lineage>
        <taxon>Bacteria</taxon>
        <taxon>Bacillati</taxon>
        <taxon>Bacillota</taxon>
        <taxon>Bacilli</taxon>
        <taxon>Bacillales</taxon>
        <taxon>Staphylococcaceae</taxon>
        <taxon>Staphylococcus</taxon>
    </lineage>
</organism>
<dbReference type="Proteomes" id="UP000243706">
    <property type="component" value="Chromosome 1"/>
</dbReference>
<reference evidence="13" key="4">
    <citation type="submission" date="2024-05" db="EMBL/GenBank/DDBJ databases">
        <authorList>
            <person name="Sun Q."/>
            <person name="Sedlacek I."/>
        </authorList>
    </citation>
    <scope>NUCLEOTIDE SEQUENCE</scope>
    <source>
        <strain evidence="13">CCM 4175</strain>
    </source>
</reference>
<keyword evidence="6 10" id="KW-0786">Thiamine pyrophosphate</keyword>
<feature type="coiled-coil region" evidence="11">
    <location>
        <begin position="358"/>
        <end position="385"/>
    </location>
</feature>
<dbReference type="CDD" id="cd02000">
    <property type="entry name" value="TPP_E1_PDC_ADC_BCADC"/>
    <property type="match status" value="1"/>
</dbReference>
<evidence type="ECO:0000259" key="12">
    <source>
        <dbReference type="Pfam" id="PF00676"/>
    </source>
</evidence>
<evidence type="ECO:0000256" key="3">
    <source>
        <dbReference type="ARBA" id="ARBA00012281"/>
    </source>
</evidence>
<feature type="domain" description="Dehydrogenase E1 component" evidence="12">
    <location>
        <begin position="98"/>
        <end position="386"/>
    </location>
</feature>
<dbReference type="Gene3D" id="3.40.50.970">
    <property type="match status" value="1"/>
</dbReference>
<dbReference type="InterPro" id="IPR050771">
    <property type="entry name" value="Alpha-ketoacid_DH_E1_comp"/>
</dbReference>
<dbReference type="Pfam" id="PF00676">
    <property type="entry name" value="E1_dh"/>
    <property type="match status" value="1"/>
</dbReference>
<name>A0A240C101_9STAP</name>
<gene>
    <name evidence="14" type="primary">pdhA</name>
    <name evidence="13" type="ORF">GCM10007183_02340</name>
    <name evidence="14" type="ORF">SAMEA4412661_00716</name>
</gene>
<reference evidence="13" key="1">
    <citation type="journal article" date="2014" name="Int. J. Syst. Evol. Microbiol.">
        <title>Complete genome of a new Firmicutes species belonging to the dominant human colonic microbiota ('Ruminococcus bicirculans') reveals two chromosomes and a selective capacity to utilize plant glucans.</title>
        <authorList>
            <consortium name="NISC Comparative Sequencing Program"/>
            <person name="Wegmann U."/>
            <person name="Louis P."/>
            <person name="Goesmann A."/>
            <person name="Henrissat B."/>
            <person name="Duncan S.H."/>
            <person name="Flint H.J."/>
        </authorList>
    </citation>
    <scope>NUCLEOTIDE SEQUENCE</scope>
    <source>
        <strain evidence="13">CCM 4175</strain>
    </source>
</reference>
<proteinExistence type="predicted"/>
<dbReference type="SUPFAM" id="SSF52518">
    <property type="entry name" value="Thiamin diphosphate-binding fold (THDP-binding)"/>
    <property type="match status" value="1"/>
</dbReference>
<evidence type="ECO:0000256" key="11">
    <source>
        <dbReference type="SAM" id="Coils"/>
    </source>
</evidence>
<dbReference type="InterPro" id="IPR001017">
    <property type="entry name" value="DH_E1"/>
</dbReference>
<comment type="catalytic activity">
    <reaction evidence="9 10">
        <text>N(6)-[(R)-lipoyl]-L-lysyl-[protein] + pyruvate + H(+) = N(6)-[(R)-S(8)-acetyldihydrolipoyl]-L-lysyl-[protein] + CO2</text>
        <dbReference type="Rhea" id="RHEA:19189"/>
        <dbReference type="Rhea" id="RHEA-COMP:10474"/>
        <dbReference type="Rhea" id="RHEA-COMP:10478"/>
        <dbReference type="ChEBI" id="CHEBI:15361"/>
        <dbReference type="ChEBI" id="CHEBI:15378"/>
        <dbReference type="ChEBI" id="CHEBI:16526"/>
        <dbReference type="ChEBI" id="CHEBI:83099"/>
        <dbReference type="ChEBI" id="CHEBI:83111"/>
        <dbReference type="EC" id="1.2.4.1"/>
    </reaction>
</comment>
<protein>
    <recommendedName>
        <fullName evidence="4 10">Pyruvate dehydrogenase E1 component subunit alpha</fullName>
        <ecNumber evidence="3 10">1.2.4.1</ecNumber>
    </recommendedName>
</protein>
<accession>A0A240C101</accession>
<dbReference type="GO" id="GO:0004739">
    <property type="term" value="F:pyruvate dehydrogenase (acetyl-transferring) activity"/>
    <property type="evidence" value="ECO:0007669"/>
    <property type="project" value="UniProtKB-UniRule"/>
</dbReference>
<keyword evidence="5 10" id="KW-0560">Oxidoreductase</keyword>
<evidence type="ECO:0000256" key="7">
    <source>
        <dbReference type="ARBA" id="ARBA00023317"/>
    </source>
</evidence>
<reference evidence="14 15" key="2">
    <citation type="submission" date="2017-06" db="EMBL/GenBank/DDBJ databases">
        <authorList>
            <consortium name="Pathogen Informatics"/>
        </authorList>
    </citation>
    <scope>NUCLEOTIDE SEQUENCE [LARGE SCALE GENOMIC DNA]</scope>
    <source>
        <strain evidence="14 15">NCTC13833</strain>
    </source>
</reference>
<evidence type="ECO:0000256" key="4">
    <source>
        <dbReference type="ARBA" id="ARBA00014159"/>
    </source>
</evidence>
<dbReference type="EMBL" id="LT906464">
    <property type="protein sequence ID" value="SNW01429.1"/>
    <property type="molecule type" value="Genomic_DNA"/>
</dbReference>
<keyword evidence="16" id="KW-1185">Reference proteome</keyword>
<comment type="function">
    <text evidence="8 10">The pyruvate dehydrogenase complex catalyzes the overall conversion of pyruvate to acetyl-CoA and CO(2). It contains multiple copies of three enzymatic components: pyruvate dehydrogenase (E1), dihydrolipoamide acetyltransferase (E2) and lipoamide dehydrogenase (E3).</text>
</comment>
<evidence type="ECO:0000313" key="16">
    <source>
        <dbReference type="Proteomes" id="UP000652995"/>
    </source>
</evidence>
<evidence type="ECO:0000256" key="10">
    <source>
        <dbReference type="RuleBase" id="RU366007"/>
    </source>
</evidence>
<dbReference type="PANTHER" id="PTHR43380">
    <property type="entry name" value="2-OXOISOVALERATE DEHYDROGENASE SUBUNIT ALPHA, MITOCHONDRIAL"/>
    <property type="match status" value="1"/>
</dbReference>
<evidence type="ECO:0000313" key="15">
    <source>
        <dbReference type="Proteomes" id="UP000243706"/>
    </source>
</evidence>
<dbReference type="InterPro" id="IPR017596">
    <property type="entry name" value="PdhA/BkdA"/>
</dbReference>
<dbReference type="EMBL" id="BMCB01000001">
    <property type="protein sequence ID" value="GGA81683.1"/>
    <property type="molecule type" value="Genomic_DNA"/>
</dbReference>
<dbReference type="AlphaFoldDB" id="A0A240C101"/>
<keyword evidence="7 10" id="KW-0670">Pyruvate</keyword>
<evidence type="ECO:0000256" key="9">
    <source>
        <dbReference type="ARBA" id="ARBA00051231"/>
    </source>
</evidence>